<accession>A0A1L7RJA1</accession>
<dbReference type="AlphaFoldDB" id="A0A1L7RJA1"/>
<evidence type="ECO:0000313" key="1">
    <source>
        <dbReference type="EMBL" id="CED90020.1"/>
    </source>
</evidence>
<reference evidence="1" key="1">
    <citation type="submission" date="2014-07" db="EMBL/GenBank/DDBJ databases">
        <authorList>
            <person name="Zhang J.E."/>
            <person name="Yang H."/>
            <person name="Guo J."/>
            <person name="Deng Z."/>
            <person name="Luo H."/>
            <person name="Luo M."/>
            <person name="Zhao B."/>
        </authorList>
    </citation>
    <scope>NUCLEOTIDE SEQUENCE</scope>
    <source>
        <strain evidence="1">AM4</strain>
    </source>
</reference>
<dbReference type="PROSITE" id="PS51257">
    <property type="entry name" value="PROKAR_LIPOPROTEIN"/>
    <property type="match status" value="1"/>
</dbReference>
<name>A0A1L7RJA1_9ACTO</name>
<gene>
    <name evidence="1" type="ORF">AAM4_0125</name>
</gene>
<dbReference type="EMBL" id="LK995461">
    <property type="protein sequence ID" value="CED90020.1"/>
    <property type="molecule type" value="Genomic_DNA"/>
</dbReference>
<sequence length="333" mass="36437">MGVQRFARSGRVFRGAAVGAIFTLLVCSCSSGGQYASVDATAARSEVASQVAAPPGPTEVLGVVKDPVTWSVPFDRVLDGNLSRLENYAYDLLVDRCMSEAGIDEYEVMTASSVPFPETSPHGNETLFNVEIAQKYGYRMAPDPAYKISWEKIDLQGGGYYDGKPDSFKDQWHDCQDEVQLELYGPPPTEYLDIDENGVIPIESQLNQFFVDTSSSQLQEAAAQWRTCMAPQGIADLPEEPWEVGTLDLPESLITRFDYWPTGDPSADEIVVATADAECRESSGWTSLLYEATWDQQAAFVADHQAEIEGMVAENEAEAARMRSIITEAGGTP</sequence>
<proteinExistence type="predicted"/>
<protein>
    <submittedName>
        <fullName evidence="1">Prokaryotic membrane lipoprotein lipid attachment site profile</fullName>
    </submittedName>
</protein>
<keyword evidence="1" id="KW-0449">Lipoprotein</keyword>
<organism evidence="1">
    <name type="scientific">Actinomyces succiniciruminis</name>
    <dbReference type="NCBI Taxonomy" id="1522002"/>
    <lineage>
        <taxon>Bacteria</taxon>
        <taxon>Bacillati</taxon>
        <taxon>Actinomycetota</taxon>
        <taxon>Actinomycetes</taxon>
        <taxon>Actinomycetales</taxon>
        <taxon>Actinomycetaceae</taxon>
        <taxon>Actinomyces</taxon>
    </lineage>
</organism>
<dbReference type="RefSeq" id="WP_210578251.1">
    <property type="nucleotide sequence ID" value="NZ_LK995461.1"/>
</dbReference>